<dbReference type="PANTHER" id="PTHR33867">
    <property type="entry name" value="RIBOSOME MATURATION FACTOR RIMP"/>
    <property type="match status" value="1"/>
</dbReference>
<name>A0A841GQP0_9BACT</name>
<comment type="subcellular location">
    <subcellularLocation>
        <location evidence="3">Cytoplasm</location>
    </subcellularLocation>
</comment>
<organism evidence="6 7">
    <name type="scientific">Thermosipho japonicus</name>
    <dbReference type="NCBI Taxonomy" id="90323"/>
    <lineage>
        <taxon>Bacteria</taxon>
        <taxon>Thermotogati</taxon>
        <taxon>Thermotogota</taxon>
        <taxon>Thermotogae</taxon>
        <taxon>Thermotogales</taxon>
        <taxon>Fervidobacteriaceae</taxon>
        <taxon>Thermosipho</taxon>
    </lineage>
</organism>
<proteinExistence type="inferred from homology"/>
<accession>A0A841GQP0</accession>
<dbReference type="GO" id="GO:0005829">
    <property type="term" value="C:cytosol"/>
    <property type="evidence" value="ECO:0007669"/>
    <property type="project" value="TreeGrafter"/>
</dbReference>
<comment type="similarity">
    <text evidence="3">Belongs to the RimP family.</text>
</comment>
<comment type="caution">
    <text evidence="6">The sequence shown here is derived from an EMBL/GenBank/DDBJ whole genome shotgun (WGS) entry which is preliminary data.</text>
</comment>
<evidence type="ECO:0000256" key="3">
    <source>
        <dbReference type="HAMAP-Rule" id="MF_01077"/>
    </source>
</evidence>
<evidence type="ECO:0000256" key="1">
    <source>
        <dbReference type="ARBA" id="ARBA00022490"/>
    </source>
</evidence>
<dbReference type="SUPFAM" id="SSF75420">
    <property type="entry name" value="YhbC-like, N-terminal domain"/>
    <property type="match status" value="1"/>
</dbReference>
<keyword evidence="7" id="KW-1185">Reference proteome</keyword>
<dbReference type="InterPro" id="IPR028998">
    <property type="entry name" value="RimP_C"/>
</dbReference>
<dbReference type="FunFam" id="3.30.300.70:FF:000001">
    <property type="entry name" value="Ribosome maturation factor RimP"/>
    <property type="match status" value="1"/>
</dbReference>
<dbReference type="Pfam" id="PF17384">
    <property type="entry name" value="DUF150_C"/>
    <property type="match status" value="1"/>
</dbReference>
<dbReference type="Gene3D" id="3.30.300.70">
    <property type="entry name" value="RimP-like superfamily, N-terminal"/>
    <property type="match status" value="1"/>
</dbReference>
<dbReference type="Pfam" id="PF02576">
    <property type="entry name" value="RimP_N"/>
    <property type="match status" value="1"/>
</dbReference>
<feature type="domain" description="Ribosome maturation factor RimP C-terminal" evidence="5">
    <location>
        <begin position="87"/>
        <end position="147"/>
    </location>
</feature>
<dbReference type="InterPro" id="IPR028989">
    <property type="entry name" value="RimP_N"/>
</dbReference>
<evidence type="ECO:0000259" key="5">
    <source>
        <dbReference type="Pfam" id="PF17384"/>
    </source>
</evidence>
<reference evidence="6 7" key="1">
    <citation type="submission" date="2020-08" db="EMBL/GenBank/DDBJ databases">
        <title>Genomic Encyclopedia of Type Strains, Phase IV (KMG-IV): sequencing the most valuable type-strain genomes for metagenomic binning, comparative biology and taxonomic classification.</title>
        <authorList>
            <person name="Goeker M."/>
        </authorList>
    </citation>
    <scope>NUCLEOTIDE SEQUENCE [LARGE SCALE GENOMIC DNA]</scope>
    <source>
        <strain evidence="6 7">DSM 13481</strain>
    </source>
</reference>
<protein>
    <recommendedName>
        <fullName evidence="3">Ribosome maturation factor RimP</fullName>
    </recommendedName>
</protein>
<feature type="domain" description="Ribosome maturation factor RimP N-terminal" evidence="4">
    <location>
        <begin position="12"/>
        <end position="84"/>
    </location>
</feature>
<gene>
    <name evidence="3" type="primary">rimP</name>
    <name evidence="6" type="ORF">HNP65_000120</name>
</gene>
<dbReference type="InterPro" id="IPR036847">
    <property type="entry name" value="RimP_C_sf"/>
</dbReference>
<dbReference type="InterPro" id="IPR003728">
    <property type="entry name" value="Ribosome_maturation_RimP"/>
</dbReference>
<evidence type="ECO:0000259" key="4">
    <source>
        <dbReference type="Pfam" id="PF02576"/>
    </source>
</evidence>
<comment type="function">
    <text evidence="3">Required for maturation of 30S ribosomal subunits.</text>
</comment>
<sequence length="148" mass="17546">MKEIVLKVKEIAESACKKYNLELFDIKYYNKSGKWFLEIVIDNPLDYVSTKDCENISREVEFQLDELDIIPQRYYLTVSSPGLDRPLRSIDDFKRFINNKVKIKLENETIIGYIKDVKDSVIFLEENNKKIKEIKYTQIKKANLEIDI</sequence>
<dbReference type="RefSeq" id="WP_184618474.1">
    <property type="nucleotide sequence ID" value="NZ_JACHEX010000001.1"/>
</dbReference>
<dbReference type="PANTHER" id="PTHR33867:SF1">
    <property type="entry name" value="RIBOSOME MATURATION FACTOR RIMP"/>
    <property type="match status" value="1"/>
</dbReference>
<keyword evidence="1 3" id="KW-0963">Cytoplasm</keyword>
<evidence type="ECO:0000256" key="2">
    <source>
        <dbReference type="ARBA" id="ARBA00022517"/>
    </source>
</evidence>
<dbReference type="Gene3D" id="2.30.30.180">
    <property type="entry name" value="Ribosome maturation factor RimP, C-terminal domain"/>
    <property type="match status" value="1"/>
</dbReference>
<evidence type="ECO:0000313" key="6">
    <source>
        <dbReference type="EMBL" id="MBB6061698.1"/>
    </source>
</evidence>
<dbReference type="GO" id="GO:0006412">
    <property type="term" value="P:translation"/>
    <property type="evidence" value="ECO:0007669"/>
    <property type="project" value="TreeGrafter"/>
</dbReference>
<dbReference type="AlphaFoldDB" id="A0A841GQP0"/>
<dbReference type="EMBL" id="JACHEX010000001">
    <property type="protein sequence ID" value="MBB6061698.1"/>
    <property type="molecule type" value="Genomic_DNA"/>
</dbReference>
<dbReference type="InterPro" id="IPR035956">
    <property type="entry name" value="RimP_N_sf"/>
</dbReference>
<dbReference type="GO" id="GO:0000028">
    <property type="term" value="P:ribosomal small subunit assembly"/>
    <property type="evidence" value="ECO:0007669"/>
    <property type="project" value="TreeGrafter"/>
</dbReference>
<dbReference type="Proteomes" id="UP000555828">
    <property type="component" value="Unassembled WGS sequence"/>
</dbReference>
<dbReference type="SUPFAM" id="SSF74942">
    <property type="entry name" value="YhbC-like, C-terminal domain"/>
    <property type="match status" value="1"/>
</dbReference>
<keyword evidence="2 3" id="KW-0690">Ribosome biogenesis</keyword>
<dbReference type="CDD" id="cd01734">
    <property type="entry name" value="YlxS_C"/>
    <property type="match status" value="1"/>
</dbReference>
<evidence type="ECO:0000313" key="7">
    <source>
        <dbReference type="Proteomes" id="UP000555828"/>
    </source>
</evidence>
<dbReference type="HAMAP" id="MF_01077">
    <property type="entry name" value="RimP"/>
    <property type="match status" value="1"/>
</dbReference>